<dbReference type="KEGG" id="sliu:111349416"/>
<gene>
    <name evidence="3" type="primary">LOC111349416</name>
</gene>
<sequence length="927" mass="105167">MTLDTKMPSLARMPSGKIEAASILHEAMKKHHLTPADLENMDDKHAFKKLCKSKSVIVHLNKNEIVNKLCSEAGEGDIVYAIRKAIRRGDVSPSLLDMVINNEVHLGLNEHRLSDYLGSKNLIKPMCKREIFFKLRTDEGVDNITKRVADAIKMGKVSPYLIEMMLNKDKEIKFLKKKEAHQVEPITKEQIIRKLCSRDGELYIIKEVRKAIRKGLVPPSVIQNIIDKESSKTLFKRLSSKKCETMNKYEVLNRLGTKDGESEIMKQIDKAITSGHLSPSALELMINGDVDRHCEIKKIKNKRVLAGLDPEVAKEMEKAIKKGEITKSLANIIKNKAKTCRKVNKSQEHVIDKRARKCDNIHELGKVKSKSTTPIKLRSKSEQLDTKSLLPQIIPKIICMCKKLQTKNEKGINMNVQARDKRKLKHEASLAKLSEKHKKRLDIHIQAREARRERRRKHKASLVNLAEQRKQNKLMEEELWSALSKLLEENKHLMERTSQSETKSTTTSTKSFKFTRGRRSRGPVARMPNEKDVETKRASNATIRSAVKKVRISLGKRLSSPSIDILSSGRQSARKPCMSTGQLLQPKIERKRNESLQLRDMEVVRKKMCKSVKTGRASPSLITMMSRKDMGDVAHTSNYKTQVISNILNAIKRGSISPAILYDVLYNVKPSDTKSQVIEKVLNAIAKRHVTPTNMQTVMTEVYGCDSKTPILNPVRDAVKKEKIPVDVLRQVLDSVEPNEDRCKIVAKIRKALEKSLLSQNVIDELLFEKPDEELIPRKPEKLKSILKVSSHSETTSHKISASKTQITEDSTEDIVKKVHKAVAEGNLSPAVLNDLKKIQPKDKKTQVLKKVRKAIAKYHVTPSARDQILYSINEKDDKAKMLKKVRKAAEKGEIPIYSLSVILDSLRPNDSRAEVMEKIKKGRTSD</sequence>
<proteinExistence type="predicted"/>
<reference evidence="3" key="1">
    <citation type="submission" date="2025-08" db="UniProtKB">
        <authorList>
            <consortium name="RefSeq"/>
        </authorList>
    </citation>
    <scope>IDENTIFICATION</scope>
    <source>
        <strain evidence="3">Ishihara</strain>
        <tissue evidence="3">Whole body</tissue>
    </source>
</reference>
<name>A0A9J7DQB1_SPOLT</name>
<protein>
    <submittedName>
        <fullName evidence="3">Uncharacterized protein LOC111349416</fullName>
    </submittedName>
</protein>
<evidence type="ECO:0000313" key="2">
    <source>
        <dbReference type="Proteomes" id="UP000301870"/>
    </source>
</evidence>
<dbReference type="Proteomes" id="UP000301870">
    <property type="component" value="Chromosome 9"/>
</dbReference>
<dbReference type="GeneID" id="111349416"/>
<accession>A0A9J7DQB1</accession>
<dbReference type="RefSeq" id="XP_022816288.1">
    <property type="nucleotide sequence ID" value="XM_022960520.1"/>
</dbReference>
<dbReference type="OrthoDB" id="7489468at2759"/>
<organism evidence="2 3">
    <name type="scientific">Spodoptera litura</name>
    <name type="common">Asian cotton leafworm</name>
    <dbReference type="NCBI Taxonomy" id="69820"/>
    <lineage>
        <taxon>Eukaryota</taxon>
        <taxon>Metazoa</taxon>
        <taxon>Ecdysozoa</taxon>
        <taxon>Arthropoda</taxon>
        <taxon>Hexapoda</taxon>
        <taxon>Insecta</taxon>
        <taxon>Pterygota</taxon>
        <taxon>Neoptera</taxon>
        <taxon>Endopterygota</taxon>
        <taxon>Lepidoptera</taxon>
        <taxon>Glossata</taxon>
        <taxon>Ditrysia</taxon>
        <taxon>Noctuoidea</taxon>
        <taxon>Noctuidae</taxon>
        <taxon>Amphipyrinae</taxon>
        <taxon>Spodoptera</taxon>
    </lineage>
</organism>
<evidence type="ECO:0000256" key="1">
    <source>
        <dbReference type="SAM" id="MobiDB-lite"/>
    </source>
</evidence>
<feature type="region of interest" description="Disordered" evidence="1">
    <location>
        <begin position="495"/>
        <end position="539"/>
    </location>
</feature>
<dbReference type="AlphaFoldDB" id="A0A9J7DQB1"/>
<evidence type="ECO:0000313" key="3">
    <source>
        <dbReference type="RefSeq" id="XP_022816288.1"/>
    </source>
</evidence>
<feature type="compositionally biased region" description="Basic and acidic residues" evidence="1">
    <location>
        <begin position="528"/>
        <end position="537"/>
    </location>
</feature>
<feature type="compositionally biased region" description="Low complexity" evidence="1">
    <location>
        <begin position="497"/>
        <end position="512"/>
    </location>
</feature>
<keyword evidence="2" id="KW-1185">Reference proteome</keyword>